<dbReference type="AlphaFoldDB" id="A0A919JSF9"/>
<dbReference type="EMBL" id="BOMV01000007">
    <property type="protein sequence ID" value="GIE93990.1"/>
    <property type="molecule type" value="Genomic_DNA"/>
</dbReference>
<reference evidence="1" key="1">
    <citation type="submission" date="2021-01" db="EMBL/GenBank/DDBJ databases">
        <title>Whole genome shotgun sequence of Actinoplanes rishiriensis NBRC 108556.</title>
        <authorList>
            <person name="Komaki H."/>
            <person name="Tamura T."/>
        </authorList>
    </citation>
    <scope>NUCLEOTIDE SEQUENCE</scope>
    <source>
        <strain evidence="1">NBRC 108556</strain>
    </source>
</reference>
<protein>
    <submittedName>
        <fullName evidence="1">Uncharacterized protein</fullName>
    </submittedName>
</protein>
<comment type="caution">
    <text evidence="1">The sequence shown here is derived from an EMBL/GenBank/DDBJ whole genome shotgun (WGS) entry which is preliminary data.</text>
</comment>
<dbReference type="InterPro" id="IPR029069">
    <property type="entry name" value="HotDog_dom_sf"/>
</dbReference>
<dbReference type="SUPFAM" id="SSF54637">
    <property type="entry name" value="Thioesterase/thiol ester dehydrase-isomerase"/>
    <property type="match status" value="1"/>
</dbReference>
<dbReference type="Proteomes" id="UP000636960">
    <property type="component" value="Unassembled WGS sequence"/>
</dbReference>
<sequence length="218" mass="22051">MRIDARFNGPPGTGNGGWSAGAFAAAGGARLGGPVVEVTLRVPPPLETEMTVADGAVLAGDTLVATLAAAAGELTAVEPVDRDTAAAAARSYPGLAHHPFPTCFVCGPDHPDGLRIFPGLLPDGRTAAPWTVPADVEFATVWAALDCPGGWCALADGRVYVLGRIAATVTELPKPGDTCVVVGALEASSGRKAMVNSTVYAPDGARIASARATWIAPN</sequence>
<organism evidence="1 2">
    <name type="scientific">Paractinoplanes rishiriensis</name>
    <dbReference type="NCBI Taxonomy" id="1050105"/>
    <lineage>
        <taxon>Bacteria</taxon>
        <taxon>Bacillati</taxon>
        <taxon>Actinomycetota</taxon>
        <taxon>Actinomycetes</taxon>
        <taxon>Micromonosporales</taxon>
        <taxon>Micromonosporaceae</taxon>
        <taxon>Paractinoplanes</taxon>
    </lineage>
</organism>
<keyword evidence="2" id="KW-1185">Reference proteome</keyword>
<dbReference type="Gene3D" id="3.10.129.10">
    <property type="entry name" value="Hotdog Thioesterase"/>
    <property type="match status" value="1"/>
</dbReference>
<evidence type="ECO:0000313" key="1">
    <source>
        <dbReference type="EMBL" id="GIE93990.1"/>
    </source>
</evidence>
<proteinExistence type="predicted"/>
<name>A0A919JSF9_9ACTN</name>
<accession>A0A919JSF9</accession>
<gene>
    <name evidence="1" type="ORF">Ari01nite_14550</name>
</gene>
<dbReference type="RefSeq" id="WP_203780255.1">
    <property type="nucleotide sequence ID" value="NZ_BOMV01000007.1"/>
</dbReference>
<evidence type="ECO:0000313" key="2">
    <source>
        <dbReference type="Proteomes" id="UP000636960"/>
    </source>
</evidence>